<name>A0A2H1EG73_9ARCH</name>
<dbReference type="SUPFAM" id="SSF51338">
    <property type="entry name" value="Composite domain of metallo-dependent hydrolases"/>
    <property type="match status" value="1"/>
</dbReference>
<evidence type="ECO:0000313" key="9">
    <source>
        <dbReference type="EMBL" id="SHO44106.1"/>
    </source>
</evidence>
<evidence type="ECO:0000256" key="5">
    <source>
        <dbReference type="ARBA" id="ARBA00047720"/>
    </source>
</evidence>
<keyword evidence="4 6" id="KW-0464">Manganese</keyword>
<keyword evidence="10" id="KW-1185">Reference proteome</keyword>
<keyword evidence="3 6" id="KW-0378">Hydrolase</keyword>
<dbReference type="InterPro" id="IPR006680">
    <property type="entry name" value="Amidohydro-rel"/>
</dbReference>
<dbReference type="EMBL" id="FRFC01000003">
    <property type="protein sequence ID" value="SHO44106.1"/>
    <property type="molecule type" value="Genomic_DNA"/>
</dbReference>
<dbReference type="HAMAP" id="MF_01518">
    <property type="entry name" value="Adenine_deamin"/>
    <property type="match status" value="1"/>
</dbReference>
<dbReference type="RefSeq" id="WP_245871885.1">
    <property type="nucleotide sequence ID" value="NZ_FRFC01000003.1"/>
</dbReference>
<proteinExistence type="inferred from homology"/>
<gene>
    <name evidence="6 9" type="primary">ade</name>
    <name evidence="9" type="ORF">NSIN_20239</name>
</gene>
<dbReference type="Proteomes" id="UP000232412">
    <property type="component" value="Unassembled WGS sequence"/>
</dbReference>
<evidence type="ECO:0000259" key="7">
    <source>
        <dbReference type="Pfam" id="PF01979"/>
    </source>
</evidence>
<dbReference type="InterPro" id="IPR011059">
    <property type="entry name" value="Metal-dep_hydrolase_composite"/>
</dbReference>
<evidence type="ECO:0000256" key="4">
    <source>
        <dbReference type="ARBA" id="ARBA00023211"/>
    </source>
</evidence>
<dbReference type="InterPro" id="IPR006679">
    <property type="entry name" value="Adenine_deam"/>
</dbReference>
<organism evidence="9 10">
    <name type="scientific">Nitrosotalea sinensis</name>
    <dbReference type="NCBI Taxonomy" id="1499975"/>
    <lineage>
        <taxon>Archaea</taxon>
        <taxon>Nitrososphaerota</taxon>
        <taxon>Nitrososphaeria</taxon>
        <taxon>Nitrosotaleales</taxon>
        <taxon>Nitrosotaleaceae</taxon>
        <taxon>Nitrosotalea</taxon>
    </lineage>
</organism>
<feature type="domain" description="Adenine deaminase C-terminal" evidence="8">
    <location>
        <begin position="416"/>
        <end position="582"/>
    </location>
</feature>
<comment type="cofactor">
    <cofactor evidence="6">
        <name>Mn(2+)</name>
        <dbReference type="ChEBI" id="CHEBI:29035"/>
    </cofactor>
</comment>
<dbReference type="PANTHER" id="PTHR11113">
    <property type="entry name" value="N-ACETYLGLUCOSAMINE-6-PHOSPHATE DEACETYLASE"/>
    <property type="match status" value="1"/>
</dbReference>
<evidence type="ECO:0000256" key="2">
    <source>
        <dbReference type="ARBA" id="ARBA00012782"/>
    </source>
</evidence>
<accession>A0A2H1EG73</accession>
<dbReference type="EC" id="3.5.4.2" evidence="2 6"/>
<sequence>MKANSLASMISSLNAVAMGESKADIVLKNCKLVNVYSREIVPEIHVAIKKDRIAYVGKDASHTAGEGTVIMDLQGKYIAPGFVDPHIHIDQYLLPSELAKKSLLSGTTSLFADPIDIVSVCGFRGFKEFVKLTQGLPMRFYHVVPGGLPVDRKFSHARTLTKKEELDGLKIENVIGLGEVFSWTRVTTQDPSTITSITNMLKNGGIINGHTAGASDKKLNAYIASGIFSCHEPIDYDQVLERLRLGMWVMMREGSIRRDLDKILPSVLSNKTYLDRLMFCTDGVTPKDIVEYGLIDHCVRKAISLGMDPIDAITIASKNSFEYYGMGKDLGAIAPGKLADILVLDDLERIMPDKVFVGGKLVVAHNRVVTDLPRVVIPNWMKKTVKTGTKFKEKDFIIKSKNNSEQVLVIRLDTEIITKMDNEELRVQDGNVASSYDKDIWKVAAIDRTYGTGKKTVAFLRNLGADIGAFGCTQSFHENDMIVIGSNESDMAFVANNLVKMQGGMLVAKDNKILSKFSLPLAGLISISPFEKTLDEYSDIDSKLADNGCKFRNPHLIPLFLPFLALPEIRILYTGVVDVKNRKYLKILNR</sequence>
<evidence type="ECO:0000259" key="8">
    <source>
        <dbReference type="Pfam" id="PF13382"/>
    </source>
</evidence>
<dbReference type="SUPFAM" id="SSF51556">
    <property type="entry name" value="Metallo-dependent hydrolases"/>
    <property type="match status" value="1"/>
</dbReference>
<dbReference type="PANTHER" id="PTHR11113:SF2">
    <property type="entry name" value="ADENINE DEAMINASE"/>
    <property type="match status" value="1"/>
</dbReference>
<dbReference type="Gene3D" id="3.20.20.140">
    <property type="entry name" value="Metal-dependent hydrolases"/>
    <property type="match status" value="1"/>
</dbReference>
<dbReference type="GO" id="GO:0000034">
    <property type="term" value="F:adenine deaminase activity"/>
    <property type="evidence" value="ECO:0007669"/>
    <property type="project" value="UniProtKB-UniRule"/>
</dbReference>
<evidence type="ECO:0000256" key="6">
    <source>
        <dbReference type="HAMAP-Rule" id="MF_01518"/>
    </source>
</evidence>
<evidence type="ECO:0000256" key="3">
    <source>
        <dbReference type="ARBA" id="ARBA00022801"/>
    </source>
</evidence>
<dbReference type="Gene3D" id="2.30.40.10">
    <property type="entry name" value="Urease, subunit C, domain 1"/>
    <property type="match status" value="1"/>
</dbReference>
<dbReference type="InterPro" id="IPR032466">
    <property type="entry name" value="Metal_Hydrolase"/>
</dbReference>
<dbReference type="Pfam" id="PF13382">
    <property type="entry name" value="Adenine_deam_C"/>
    <property type="match status" value="1"/>
</dbReference>
<dbReference type="AlphaFoldDB" id="A0A2H1EG73"/>
<dbReference type="InterPro" id="IPR026912">
    <property type="entry name" value="Adenine_deam_C"/>
</dbReference>
<reference evidence="10" key="1">
    <citation type="submission" date="2016-12" db="EMBL/GenBank/DDBJ databases">
        <authorList>
            <person name="Herbold C."/>
        </authorList>
    </citation>
    <scope>NUCLEOTIDE SEQUENCE [LARGE SCALE GENOMIC DNA]</scope>
</reference>
<dbReference type="Pfam" id="PF01979">
    <property type="entry name" value="Amidohydro_1"/>
    <property type="match status" value="1"/>
</dbReference>
<comment type="similarity">
    <text evidence="1 6">Belongs to the metallo-dependent hydrolases superfamily. Adenine deaminase family.</text>
</comment>
<dbReference type="GO" id="GO:0006146">
    <property type="term" value="P:adenine catabolic process"/>
    <property type="evidence" value="ECO:0007669"/>
    <property type="project" value="InterPro"/>
</dbReference>
<feature type="domain" description="Amidohydrolase-related" evidence="7">
    <location>
        <begin position="77"/>
        <end position="362"/>
    </location>
</feature>
<evidence type="ECO:0000313" key="10">
    <source>
        <dbReference type="Proteomes" id="UP000232412"/>
    </source>
</evidence>
<comment type="catalytic activity">
    <reaction evidence="5 6">
        <text>adenine + H2O + H(+) = hypoxanthine + NH4(+)</text>
        <dbReference type="Rhea" id="RHEA:23688"/>
        <dbReference type="ChEBI" id="CHEBI:15377"/>
        <dbReference type="ChEBI" id="CHEBI:15378"/>
        <dbReference type="ChEBI" id="CHEBI:16708"/>
        <dbReference type="ChEBI" id="CHEBI:17368"/>
        <dbReference type="ChEBI" id="CHEBI:28938"/>
        <dbReference type="EC" id="3.5.4.2"/>
    </reaction>
</comment>
<protein>
    <recommendedName>
        <fullName evidence="2 6">Adenine deaminase</fullName>
        <shortName evidence="6">Adenase</shortName>
        <shortName evidence="6">Adenine aminase</shortName>
        <ecNumber evidence="2 6">3.5.4.2</ecNumber>
    </recommendedName>
</protein>
<evidence type="ECO:0000256" key="1">
    <source>
        <dbReference type="ARBA" id="ARBA00006773"/>
    </source>
</evidence>